<feature type="compositionally biased region" description="Acidic residues" evidence="1">
    <location>
        <begin position="129"/>
        <end position="142"/>
    </location>
</feature>
<feature type="compositionally biased region" description="Basic and acidic residues" evidence="1">
    <location>
        <begin position="204"/>
        <end position="213"/>
    </location>
</feature>
<evidence type="ECO:0000313" key="3">
    <source>
        <dbReference type="EMBL" id="CAG5181048.1"/>
    </source>
</evidence>
<comment type="caution">
    <text evidence="3">The sequence shown here is derived from an EMBL/GenBank/DDBJ whole genome shotgun (WGS) entry which is preliminary data.</text>
</comment>
<keyword evidence="4" id="KW-1185">Reference proteome</keyword>
<feature type="region of interest" description="Disordered" evidence="1">
    <location>
        <begin position="585"/>
        <end position="632"/>
    </location>
</feature>
<feature type="compositionally biased region" description="Acidic residues" evidence="1">
    <location>
        <begin position="408"/>
        <end position="429"/>
    </location>
</feature>
<feature type="compositionally biased region" description="Basic residues" evidence="1">
    <location>
        <begin position="1"/>
        <end position="13"/>
    </location>
</feature>
<dbReference type="Proteomes" id="UP000676310">
    <property type="component" value="Unassembled WGS sequence"/>
</dbReference>
<feature type="compositionally biased region" description="Basic and acidic residues" evidence="1">
    <location>
        <begin position="177"/>
        <end position="188"/>
    </location>
</feature>
<dbReference type="PANTHER" id="PTHR14689">
    <property type="entry name" value="PHORBOL-ESTER_DAG-TYPE DOMAIN-CONTAINING PROTEIN"/>
    <property type="match status" value="1"/>
</dbReference>
<feature type="compositionally biased region" description="Basic and acidic residues" evidence="1">
    <location>
        <begin position="344"/>
        <end position="366"/>
    </location>
</feature>
<sequence>MAPKKPRDRKRQTKINFSPAPKSSPATKSSAATTMGTSPSRPNLTAMRPTKAPSRASKKNKQDFWGEDELAAGIKRGKGLGKLIGSTAHGMFDSSSSDSAGSTAPEEDEPPKLVESQMRRRAATYSESGSEDEEDEEDEVPVEEPKSRKRRRATTPSESGDEELTVTVIPRKRQRRVKIESDSSEKPKKEKKKDKKDSKRRKTKESTPEKEETQPVPRSSRRGAVKKATTPDEDDEEDEPLTPAPRSRRKTTRRKSPSAEEEEKEQSPPRSTRRRLKRRKSPSEDEEEPSATPEPAKRRSRGDAVSNGEDLDEADGSANEQEDNEEQDELKEELAFLRSSPLPDRGRLRSTQDKPKNKRQEALEALKRRRAGTTGTNEPSSSVTPGRKRAVVVDSDSESELEVIKEEPDSDLEILGQDDIEDDEQEESDRDANALDMFQEDQEDEQFIDDDPDNMIGEPSVNDDLDEMRLAFSLSRAKTRDLFKHAVEWMVMKKIHPGFDSNKNVYTLTFRKLDDEVKGLAGSKYTSSAWTADFTRAIRARPDLMINELSAAERAVMSPHCEACNRSNHTASFELLLQGQPYHPETLEPLANASDSSDSDSDDSDSSGLSSDSETALNGEKPTYNYQKDRIPPESHRFPLGSTCKANAQVAHTLYHWRYNLYQWVKDYLKAEGHLTAEKLVKRDGRSDRKRAKEARKIVDAMEADGQIRSLYHSYKTQLQAAVEADNDYANGWGRRG</sequence>
<evidence type="ECO:0000256" key="1">
    <source>
        <dbReference type="SAM" id="MobiDB-lite"/>
    </source>
</evidence>
<gene>
    <name evidence="3" type="ORF">ALTATR162_LOCUS9567</name>
</gene>
<feature type="compositionally biased region" description="Polar residues" evidence="1">
    <location>
        <begin position="373"/>
        <end position="384"/>
    </location>
</feature>
<evidence type="ECO:0000313" key="4">
    <source>
        <dbReference type="Proteomes" id="UP000676310"/>
    </source>
</evidence>
<feature type="compositionally biased region" description="Acidic residues" evidence="1">
    <location>
        <begin position="309"/>
        <end position="331"/>
    </location>
</feature>
<dbReference type="Pfam" id="PF13926">
    <property type="entry name" value="DUF4211"/>
    <property type="match status" value="1"/>
</dbReference>
<dbReference type="InterPro" id="IPR025451">
    <property type="entry name" value="DUF4211"/>
</dbReference>
<feature type="domain" description="DUF4211" evidence="2">
    <location>
        <begin position="446"/>
        <end position="587"/>
    </location>
</feature>
<dbReference type="AlphaFoldDB" id="A0A8J2I7M5"/>
<dbReference type="GO" id="GO:0005634">
    <property type="term" value="C:nucleus"/>
    <property type="evidence" value="ECO:0007669"/>
    <property type="project" value="TreeGrafter"/>
</dbReference>
<feature type="compositionally biased region" description="Basic residues" evidence="1">
    <location>
        <begin position="246"/>
        <end position="256"/>
    </location>
</feature>
<name>A0A8J2I7M5_9PLEO</name>
<dbReference type="RefSeq" id="XP_043173136.1">
    <property type="nucleotide sequence ID" value="XM_043317201.1"/>
</dbReference>
<dbReference type="OrthoDB" id="21499at2759"/>
<reference evidence="3" key="1">
    <citation type="submission" date="2021-05" db="EMBL/GenBank/DDBJ databases">
        <authorList>
            <person name="Stam R."/>
        </authorList>
    </citation>
    <scope>NUCLEOTIDE SEQUENCE</scope>
    <source>
        <strain evidence="3">CS162</strain>
    </source>
</reference>
<feature type="compositionally biased region" description="Acidic residues" evidence="1">
    <location>
        <begin position="231"/>
        <end position="240"/>
    </location>
</feature>
<proteinExistence type="predicted"/>
<feature type="compositionally biased region" description="Basic residues" evidence="1">
    <location>
        <begin position="189"/>
        <end position="203"/>
    </location>
</feature>
<accession>A0A8J2I7M5</accession>
<evidence type="ECO:0000259" key="2">
    <source>
        <dbReference type="Pfam" id="PF13926"/>
    </source>
</evidence>
<dbReference type="PANTHER" id="PTHR14689:SF0">
    <property type="entry name" value="COILED-COIL DOMAIN-CONTAINING PROTEIN 82"/>
    <property type="match status" value="1"/>
</dbReference>
<protein>
    <recommendedName>
        <fullName evidence="2">DUF4211 domain-containing protein</fullName>
    </recommendedName>
</protein>
<feature type="region of interest" description="Disordered" evidence="1">
    <location>
        <begin position="1"/>
        <end position="430"/>
    </location>
</feature>
<organism evidence="3 4">
    <name type="scientific">Alternaria atra</name>
    <dbReference type="NCBI Taxonomy" id="119953"/>
    <lineage>
        <taxon>Eukaryota</taxon>
        <taxon>Fungi</taxon>
        <taxon>Dikarya</taxon>
        <taxon>Ascomycota</taxon>
        <taxon>Pezizomycotina</taxon>
        <taxon>Dothideomycetes</taxon>
        <taxon>Pleosporomycetidae</taxon>
        <taxon>Pleosporales</taxon>
        <taxon>Pleosporineae</taxon>
        <taxon>Pleosporaceae</taxon>
        <taxon>Alternaria</taxon>
        <taxon>Alternaria sect. Ulocladioides</taxon>
    </lineage>
</organism>
<dbReference type="EMBL" id="CAJRGZ010000025">
    <property type="protein sequence ID" value="CAG5181048.1"/>
    <property type="molecule type" value="Genomic_DNA"/>
</dbReference>
<feature type="compositionally biased region" description="Low complexity" evidence="1">
    <location>
        <begin position="18"/>
        <end position="34"/>
    </location>
</feature>
<dbReference type="GeneID" id="67021802"/>
<feature type="compositionally biased region" description="Basic residues" evidence="1">
    <location>
        <begin position="271"/>
        <end position="280"/>
    </location>
</feature>